<name>A0A151QRZ3_CAJCA</name>
<dbReference type="NCBIfam" id="TIGR01557">
    <property type="entry name" value="myb_SHAQKYF"/>
    <property type="match status" value="1"/>
</dbReference>
<dbReference type="FunFam" id="1.10.10.60:FF:000007">
    <property type="entry name" value="Two-component response regulator"/>
    <property type="match status" value="1"/>
</dbReference>
<dbReference type="Pfam" id="PF00249">
    <property type="entry name" value="Myb_DNA-binding"/>
    <property type="match status" value="1"/>
</dbReference>
<accession>A0A151QRZ3</accession>
<dbReference type="InterPro" id="IPR011006">
    <property type="entry name" value="CheY-like_superfamily"/>
</dbReference>
<dbReference type="SUPFAM" id="SSF52172">
    <property type="entry name" value="CheY-like"/>
    <property type="match status" value="1"/>
</dbReference>
<keyword evidence="4" id="KW-0804">Transcription</keyword>
<keyword evidence="5" id="KW-0539">Nucleus</keyword>
<dbReference type="EMBL" id="KQ484998">
    <property type="protein sequence ID" value="KYP33079.1"/>
    <property type="molecule type" value="Genomic_DNA"/>
</dbReference>
<keyword evidence="3" id="KW-0805">Transcription regulation</keyword>
<evidence type="ECO:0000313" key="9">
    <source>
        <dbReference type="EMBL" id="KYP33079.1"/>
    </source>
</evidence>
<protein>
    <submittedName>
        <fullName evidence="9">Two-component response regulator ARR2</fullName>
    </submittedName>
</protein>
<proteinExistence type="predicted"/>
<evidence type="ECO:0000256" key="1">
    <source>
        <dbReference type="ARBA" id="ARBA00004123"/>
    </source>
</evidence>
<dbReference type="SMART" id="SM00448">
    <property type="entry name" value="REC"/>
    <property type="match status" value="1"/>
</dbReference>
<feature type="region of interest" description="Disordered" evidence="7">
    <location>
        <begin position="138"/>
        <end position="157"/>
    </location>
</feature>
<dbReference type="InterPro" id="IPR001005">
    <property type="entry name" value="SANT/Myb"/>
</dbReference>
<reference evidence="9" key="1">
    <citation type="journal article" date="2012" name="Nat. Biotechnol.">
        <title>Draft genome sequence of pigeonpea (Cajanus cajan), an orphan legume crop of resource-poor farmers.</title>
        <authorList>
            <person name="Varshney R.K."/>
            <person name="Chen W."/>
            <person name="Li Y."/>
            <person name="Bharti A.K."/>
            <person name="Saxena R.K."/>
            <person name="Schlueter J.A."/>
            <person name="Donoghue M.T."/>
            <person name="Azam S."/>
            <person name="Fan G."/>
            <person name="Whaley A.M."/>
            <person name="Farmer A.D."/>
            <person name="Sheridan J."/>
            <person name="Iwata A."/>
            <person name="Tuteja R."/>
            <person name="Penmetsa R.V."/>
            <person name="Wu W."/>
            <person name="Upadhyaya H.D."/>
            <person name="Yang S.P."/>
            <person name="Shah T."/>
            <person name="Saxena K.B."/>
            <person name="Michael T."/>
            <person name="McCombie W.R."/>
            <person name="Yang B."/>
            <person name="Zhang G."/>
            <person name="Yang H."/>
            <person name="Wang J."/>
            <person name="Spillane C."/>
            <person name="Cook D.R."/>
            <person name="May G.D."/>
            <person name="Xu X."/>
            <person name="Jackson S.A."/>
        </authorList>
    </citation>
    <scope>NUCLEOTIDE SEQUENCE [LARGE SCALE GENOMIC DNA]</scope>
</reference>
<dbReference type="InterPro" id="IPR006447">
    <property type="entry name" value="Myb_dom_plants"/>
</dbReference>
<comment type="caution">
    <text evidence="6">Lacks conserved residue(s) required for the propagation of feature annotation.</text>
</comment>
<dbReference type="PANTHER" id="PTHR43874:SF206">
    <property type="entry name" value="RESPONSE REGULATOR RECEIVER DOMAIN PROTEIN"/>
    <property type="match status" value="1"/>
</dbReference>
<feature type="domain" description="Response regulatory" evidence="8">
    <location>
        <begin position="12"/>
        <end position="127"/>
    </location>
</feature>
<keyword evidence="10" id="KW-1185">Reference proteome</keyword>
<organism evidence="9 10">
    <name type="scientific">Cajanus cajan</name>
    <name type="common">Pigeon pea</name>
    <name type="synonym">Cajanus indicus</name>
    <dbReference type="NCBI Taxonomy" id="3821"/>
    <lineage>
        <taxon>Eukaryota</taxon>
        <taxon>Viridiplantae</taxon>
        <taxon>Streptophyta</taxon>
        <taxon>Embryophyta</taxon>
        <taxon>Tracheophyta</taxon>
        <taxon>Spermatophyta</taxon>
        <taxon>Magnoliopsida</taxon>
        <taxon>eudicotyledons</taxon>
        <taxon>Gunneridae</taxon>
        <taxon>Pentapetalae</taxon>
        <taxon>rosids</taxon>
        <taxon>fabids</taxon>
        <taxon>Fabales</taxon>
        <taxon>Fabaceae</taxon>
        <taxon>Papilionoideae</taxon>
        <taxon>50 kb inversion clade</taxon>
        <taxon>NPAAA clade</taxon>
        <taxon>indigoferoid/millettioid clade</taxon>
        <taxon>Phaseoleae</taxon>
        <taxon>Cajanus</taxon>
    </lineage>
</organism>
<evidence type="ECO:0000256" key="2">
    <source>
        <dbReference type="ARBA" id="ARBA00023012"/>
    </source>
</evidence>
<dbReference type="CDD" id="cd17584">
    <property type="entry name" value="REC_typeB_ARR-like"/>
    <property type="match status" value="1"/>
</dbReference>
<sequence length="223" mass="25523">MSEVSQFPAGLRVLAIDHDPSVLEFTRQICSQLKYHVVTCTESPFALNLVREIKACIDVILMELDMPNLDGHEFLQHAKKDIQIPVIVMSADNAKGSVMKAVRNGACDYWNKPLHVNQFRNMWIHAARKAFKIFRDQNNSSSRESDESEHSCQPPAKKPRVIWTPMLHREFLKAVKQIGDDKAVPKKILEVMNIAGLTRDHVASHLQVSFCFVYLIFHNCTWL</sequence>
<dbReference type="Pfam" id="PF00072">
    <property type="entry name" value="Response_reg"/>
    <property type="match status" value="1"/>
</dbReference>
<evidence type="ECO:0000256" key="3">
    <source>
        <dbReference type="ARBA" id="ARBA00023015"/>
    </source>
</evidence>
<evidence type="ECO:0000259" key="8">
    <source>
        <dbReference type="PROSITE" id="PS50110"/>
    </source>
</evidence>
<dbReference type="SUPFAM" id="SSF46689">
    <property type="entry name" value="Homeodomain-like"/>
    <property type="match status" value="1"/>
</dbReference>
<dbReference type="GO" id="GO:0005634">
    <property type="term" value="C:nucleus"/>
    <property type="evidence" value="ECO:0007669"/>
    <property type="project" value="UniProtKB-SubCell"/>
</dbReference>
<dbReference type="InterPro" id="IPR045279">
    <property type="entry name" value="ARR-like"/>
</dbReference>
<dbReference type="GO" id="GO:0000160">
    <property type="term" value="P:phosphorelay signal transduction system"/>
    <property type="evidence" value="ECO:0007669"/>
    <property type="project" value="UniProtKB-KW"/>
</dbReference>
<dbReference type="AlphaFoldDB" id="A0A151QRZ3"/>
<dbReference type="GO" id="GO:0009736">
    <property type="term" value="P:cytokinin-activated signaling pathway"/>
    <property type="evidence" value="ECO:0007669"/>
    <property type="project" value="InterPro"/>
</dbReference>
<dbReference type="InterPro" id="IPR001789">
    <property type="entry name" value="Sig_transdc_resp-reg_receiver"/>
</dbReference>
<gene>
    <name evidence="9" type="ORF">KK1_046106</name>
</gene>
<dbReference type="GO" id="GO:0003677">
    <property type="term" value="F:DNA binding"/>
    <property type="evidence" value="ECO:0007669"/>
    <property type="project" value="InterPro"/>
</dbReference>
<dbReference type="Proteomes" id="UP000075243">
    <property type="component" value="Unassembled WGS sequence"/>
</dbReference>
<keyword evidence="2" id="KW-0902">Two-component regulatory system</keyword>
<comment type="subcellular location">
    <subcellularLocation>
        <location evidence="1">Nucleus</location>
    </subcellularLocation>
</comment>
<dbReference type="OMA" id="NIADDCE"/>
<evidence type="ECO:0000256" key="5">
    <source>
        <dbReference type="ARBA" id="ARBA00023242"/>
    </source>
</evidence>
<evidence type="ECO:0000256" key="4">
    <source>
        <dbReference type="ARBA" id="ARBA00023163"/>
    </source>
</evidence>
<dbReference type="Gramene" id="C.cajan_44120.t">
    <property type="protein sequence ID" value="C.cajan_44120.t"/>
    <property type="gene ID" value="C.cajan_44120"/>
</dbReference>
<dbReference type="Gene3D" id="1.10.10.60">
    <property type="entry name" value="Homeodomain-like"/>
    <property type="match status" value="1"/>
</dbReference>
<evidence type="ECO:0000313" key="10">
    <source>
        <dbReference type="Proteomes" id="UP000075243"/>
    </source>
</evidence>
<dbReference type="Gene3D" id="3.40.50.2300">
    <property type="match status" value="1"/>
</dbReference>
<dbReference type="InterPro" id="IPR009057">
    <property type="entry name" value="Homeodomain-like_sf"/>
</dbReference>
<evidence type="ECO:0000256" key="7">
    <source>
        <dbReference type="SAM" id="MobiDB-lite"/>
    </source>
</evidence>
<dbReference type="PANTHER" id="PTHR43874">
    <property type="entry name" value="TWO-COMPONENT RESPONSE REGULATOR"/>
    <property type="match status" value="1"/>
</dbReference>
<dbReference type="PROSITE" id="PS50110">
    <property type="entry name" value="RESPONSE_REGULATORY"/>
    <property type="match status" value="1"/>
</dbReference>
<evidence type="ECO:0000256" key="6">
    <source>
        <dbReference type="PROSITE-ProRule" id="PRU00169"/>
    </source>
</evidence>